<dbReference type="GO" id="GO:0005345">
    <property type="term" value="F:purine nucleobase transmembrane transporter activity"/>
    <property type="evidence" value="ECO:0007669"/>
    <property type="project" value="TreeGrafter"/>
</dbReference>
<keyword evidence="9" id="KW-1185">Reference proteome</keyword>
<reference evidence="8 9" key="1">
    <citation type="journal article" date="2020" name="IScience">
        <title>Genome Sequencing of the Endangered Kingdonia uniflora (Circaeasteraceae, Ranunculales) Reveals Potential Mechanisms of Evolutionary Specialization.</title>
        <authorList>
            <person name="Sun Y."/>
            <person name="Deng T."/>
            <person name="Zhang A."/>
            <person name="Moore M.J."/>
            <person name="Landis J.B."/>
            <person name="Lin N."/>
            <person name="Zhang H."/>
            <person name="Zhang X."/>
            <person name="Huang J."/>
            <person name="Zhang X."/>
            <person name="Sun H."/>
            <person name="Wang H."/>
        </authorList>
    </citation>
    <scope>NUCLEOTIDE SEQUENCE [LARGE SCALE GENOMIC DNA]</scope>
    <source>
        <strain evidence="8">TB1705</strain>
        <tissue evidence="8">Leaf</tissue>
    </source>
</reference>
<gene>
    <name evidence="8" type="ORF">GIB67_018817</name>
</gene>
<feature type="transmembrane region" description="Helical" evidence="7">
    <location>
        <begin position="18"/>
        <end position="43"/>
    </location>
</feature>
<dbReference type="AlphaFoldDB" id="A0A7J7NE74"/>
<keyword evidence="3" id="KW-0813">Transport</keyword>
<evidence type="ECO:0000256" key="5">
    <source>
        <dbReference type="ARBA" id="ARBA00022989"/>
    </source>
</evidence>
<comment type="similarity">
    <text evidence="2">Belongs to the nucleobase:cation symporter-2 (NCS2) (TC 2.A.40) family. Azg-like subfamily.</text>
</comment>
<keyword evidence="4 7" id="KW-0812">Transmembrane</keyword>
<dbReference type="OrthoDB" id="431212at2759"/>
<evidence type="ECO:0000313" key="8">
    <source>
        <dbReference type="EMBL" id="KAF6165373.1"/>
    </source>
</evidence>
<keyword evidence="6 7" id="KW-0472">Membrane</keyword>
<evidence type="ECO:0000256" key="3">
    <source>
        <dbReference type="ARBA" id="ARBA00022448"/>
    </source>
</evidence>
<dbReference type="Proteomes" id="UP000541444">
    <property type="component" value="Unassembled WGS sequence"/>
</dbReference>
<accession>A0A7J7NE74</accession>
<dbReference type="GO" id="GO:0005886">
    <property type="term" value="C:plasma membrane"/>
    <property type="evidence" value="ECO:0007669"/>
    <property type="project" value="TreeGrafter"/>
</dbReference>
<dbReference type="InterPro" id="IPR045018">
    <property type="entry name" value="Azg-like"/>
</dbReference>
<comment type="subcellular location">
    <subcellularLocation>
        <location evidence="1">Membrane</location>
        <topology evidence="1">Multi-pass membrane protein</topology>
    </subcellularLocation>
</comment>
<dbReference type="EMBL" id="JACGCM010000854">
    <property type="protein sequence ID" value="KAF6165373.1"/>
    <property type="molecule type" value="Genomic_DNA"/>
</dbReference>
<dbReference type="PANTHER" id="PTHR43337">
    <property type="entry name" value="XANTHINE/URACIL PERMEASE C887.17-RELATED"/>
    <property type="match status" value="1"/>
</dbReference>
<dbReference type="PANTHER" id="PTHR43337:SF13">
    <property type="entry name" value="ADENINE_GUANINE PERMEASE AZG2"/>
    <property type="match status" value="1"/>
</dbReference>
<protein>
    <submittedName>
        <fullName evidence="8">Uncharacterized protein</fullName>
    </submittedName>
</protein>
<feature type="transmembrane region" description="Helical" evidence="7">
    <location>
        <begin position="55"/>
        <end position="76"/>
    </location>
</feature>
<dbReference type="GO" id="GO:0015853">
    <property type="term" value="P:adenine transport"/>
    <property type="evidence" value="ECO:0007669"/>
    <property type="project" value="TreeGrafter"/>
</dbReference>
<dbReference type="Pfam" id="PF00860">
    <property type="entry name" value="Xan_ur_permease"/>
    <property type="match status" value="1"/>
</dbReference>
<name>A0A7J7NE74_9MAGN</name>
<organism evidence="8 9">
    <name type="scientific">Kingdonia uniflora</name>
    <dbReference type="NCBI Taxonomy" id="39325"/>
    <lineage>
        <taxon>Eukaryota</taxon>
        <taxon>Viridiplantae</taxon>
        <taxon>Streptophyta</taxon>
        <taxon>Embryophyta</taxon>
        <taxon>Tracheophyta</taxon>
        <taxon>Spermatophyta</taxon>
        <taxon>Magnoliopsida</taxon>
        <taxon>Ranunculales</taxon>
        <taxon>Circaeasteraceae</taxon>
        <taxon>Kingdonia</taxon>
    </lineage>
</organism>
<evidence type="ECO:0000256" key="6">
    <source>
        <dbReference type="ARBA" id="ARBA00023136"/>
    </source>
</evidence>
<evidence type="ECO:0000256" key="4">
    <source>
        <dbReference type="ARBA" id="ARBA00022692"/>
    </source>
</evidence>
<evidence type="ECO:0000313" key="9">
    <source>
        <dbReference type="Proteomes" id="UP000541444"/>
    </source>
</evidence>
<proteinExistence type="inferred from homology"/>
<evidence type="ECO:0000256" key="1">
    <source>
        <dbReference type="ARBA" id="ARBA00004141"/>
    </source>
</evidence>
<evidence type="ECO:0000256" key="2">
    <source>
        <dbReference type="ARBA" id="ARBA00005697"/>
    </source>
</evidence>
<sequence>MVEIGGFINEKGDFEDEYLSYMVDVSSTIVGSALGVSTIATFIESSSRIREGGRMGITTIMFGLYFMLSLFFTPLFASVPPWAIGHSLVMARVMMIKVVKDIEWVNVKEGVPTFIAMLLMPLIEWNYWGNRGLRGSKFA</sequence>
<dbReference type="GO" id="GO:0015854">
    <property type="term" value="P:guanine transport"/>
    <property type="evidence" value="ECO:0007669"/>
    <property type="project" value="TreeGrafter"/>
</dbReference>
<keyword evidence="5 7" id="KW-1133">Transmembrane helix</keyword>
<feature type="transmembrane region" description="Helical" evidence="7">
    <location>
        <begin position="111"/>
        <end position="128"/>
    </location>
</feature>
<evidence type="ECO:0000256" key="7">
    <source>
        <dbReference type="SAM" id="Phobius"/>
    </source>
</evidence>
<dbReference type="InterPro" id="IPR006043">
    <property type="entry name" value="NCS2"/>
</dbReference>
<comment type="caution">
    <text evidence="8">The sequence shown here is derived from an EMBL/GenBank/DDBJ whole genome shotgun (WGS) entry which is preliminary data.</text>
</comment>